<dbReference type="AlphaFoldDB" id="A0A2S4VJ08"/>
<name>A0A2S4VJ08_9BASI</name>
<evidence type="ECO:0000256" key="1">
    <source>
        <dbReference type="SAM" id="MobiDB-lite"/>
    </source>
</evidence>
<dbReference type="Proteomes" id="UP000239156">
    <property type="component" value="Unassembled WGS sequence"/>
</dbReference>
<organism evidence="2 3">
    <name type="scientific">Puccinia striiformis</name>
    <dbReference type="NCBI Taxonomy" id="27350"/>
    <lineage>
        <taxon>Eukaryota</taxon>
        <taxon>Fungi</taxon>
        <taxon>Dikarya</taxon>
        <taxon>Basidiomycota</taxon>
        <taxon>Pucciniomycotina</taxon>
        <taxon>Pucciniomycetes</taxon>
        <taxon>Pucciniales</taxon>
        <taxon>Pucciniaceae</taxon>
        <taxon>Puccinia</taxon>
    </lineage>
</organism>
<protein>
    <submittedName>
        <fullName evidence="2">Uncharacterized protein</fullName>
    </submittedName>
</protein>
<comment type="caution">
    <text evidence="2">The sequence shown here is derived from an EMBL/GenBank/DDBJ whole genome shotgun (WGS) entry which is preliminary data.</text>
</comment>
<dbReference type="VEuPathDB" id="FungiDB:PSTT_06698"/>
<accession>A0A2S4VJ08</accession>
<evidence type="ECO:0000313" key="3">
    <source>
        <dbReference type="Proteomes" id="UP000239156"/>
    </source>
</evidence>
<gene>
    <name evidence="2" type="ORF">PSTT_06698</name>
</gene>
<reference evidence="2" key="1">
    <citation type="submission" date="2017-12" db="EMBL/GenBank/DDBJ databases">
        <title>Gene loss provides genomic basis for host adaptation in cereal stripe rust fungi.</title>
        <authorList>
            <person name="Xia C."/>
        </authorList>
    </citation>
    <scope>NUCLEOTIDE SEQUENCE [LARGE SCALE GENOMIC DNA]</scope>
    <source>
        <strain evidence="2">93-210</strain>
    </source>
</reference>
<evidence type="ECO:0000313" key="2">
    <source>
        <dbReference type="EMBL" id="POW09534.1"/>
    </source>
</evidence>
<feature type="region of interest" description="Disordered" evidence="1">
    <location>
        <begin position="1"/>
        <end position="28"/>
    </location>
</feature>
<keyword evidence="3" id="KW-1185">Reference proteome</keyword>
<sequence length="28" mass="2776">MGRVGSDPRGSLSNLLRHGAGPGRGSSP</sequence>
<proteinExistence type="predicted"/>
<dbReference type="EMBL" id="PKSL01000054">
    <property type="protein sequence ID" value="POW09534.1"/>
    <property type="molecule type" value="Genomic_DNA"/>
</dbReference>